<gene>
    <name evidence="2" type="ORF">LX12_004268</name>
</gene>
<organism evidence="2 3">
    <name type="scientific">Williamsia serinedens</name>
    <dbReference type="NCBI Taxonomy" id="391736"/>
    <lineage>
        <taxon>Bacteria</taxon>
        <taxon>Bacillati</taxon>
        <taxon>Actinomycetota</taxon>
        <taxon>Actinomycetes</taxon>
        <taxon>Mycobacteriales</taxon>
        <taxon>Nocardiaceae</taxon>
        <taxon>Williamsia</taxon>
    </lineage>
</organism>
<keyword evidence="3" id="KW-1185">Reference proteome</keyword>
<evidence type="ECO:0000313" key="3">
    <source>
        <dbReference type="Proteomes" id="UP001205740"/>
    </source>
</evidence>
<dbReference type="InterPro" id="IPR043038">
    <property type="entry name" value="VbhA_sf"/>
</dbReference>
<dbReference type="Proteomes" id="UP001205740">
    <property type="component" value="Unassembled WGS sequence"/>
</dbReference>
<dbReference type="Pfam" id="PF18495">
    <property type="entry name" value="VbhA"/>
    <property type="match status" value="1"/>
</dbReference>
<dbReference type="CDD" id="cd11586">
    <property type="entry name" value="VbhA_like"/>
    <property type="match status" value="1"/>
</dbReference>
<evidence type="ECO:0000259" key="1">
    <source>
        <dbReference type="Pfam" id="PF18495"/>
    </source>
</evidence>
<reference evidence="2 3" key="1">
    <citation type="submission" date="2022-06" db="EMBL/GenBank/DDBJ databases">
        <title>Genomic Encyclopedia of Archaeal and Bacterial Type Strains, Phase II (KMG-II): from individual species to whole genera.</title>
        <authorList>
            <person name="Goeker M."/>
        </authorList>
    </citation>
    <scope>NUCLEOTIDE SEQUENCE [LARGE SCALE GENOMIC DNA]</scope>
    <source>
        <strain evidence="2 3">DSM 45037</strain>
    </source>
</reference>
<accession>A0ABT1H721</accession>
<dbReference type="InterPro" id="IPR041535">
    <property type="entry name" value="VbhA"/>
</dbReference>
<name>A0ABT1H721_9NOCA</name>
<evidence type="ECO:0000313" key="2">
    <source>
        <dbReference type="EMBL" id="MCP2163055.1"/>
    </source>
</evidence>
<protein>
    <recommendedName>
        <fullName evidence="1">Antitoxin VbhA domain-containing protein</fullName>
    </recommendedName>
</protein>
<proteinExistence type="predicted"/>
<comment type="caution">
    <text evidence="2">The sequence shown here is derived from an EMBL/GenBank/DDBJ whole genome shotgun (WGS) entry which is preliminary data.</text>
</comment>
<feature type="domain" description="Antitoxin VbhA" evidence="1">
    <location>
        <begin position="27"/>
        <end position="73"/>
    </location>
</feature>
<dbReference type="Gene3D" id="1.10.8.1050">
    <property type="entry name" value="Antitoxin VbhA-like"/>
    <property type="match status" value="1"/>
</dbReference>
<dbReference type="EMBL" id="JAMTCG010000011">
    <property type="protein sequence ID" value="MCP2163055.1"/>
    <property type="molecule type" value="Genomic_DNA"/>
</dbReference>
<sequence length="74" mass="8356">MALSPDVAVLGWPRAYPELFAQLDDRQARALHNAISNNVLEGWKPTRDDIADQIDVILGRITDEELFARAIRRA</sequence>
<dbReference type="InterPro" id="IPR033788">
    <property type="entry name" value="VbhA-like"/>
</dbReference>
<dbReference type="RefSeq" id="WP_253656628.1">
    <property type="nucleotide sequence ID" value="NZ_BAAAOE010000002.1"/>
</dbReference>